<dbReference type="InterPro" id="IPR038404">
    <property type="entry name" value="TRAP_DctP_sf"/>
</dbReference>
<dbReference type="NCBIfam" id="NF037995">
    <property type="entry name" value="TRAP_S1"/>
    <property type="match status" value="1"/>
</dbReference>
<dbReference type="PROSITE" id="PS51257">
    <property type="entry name" value="PROKAR_LIPOPROTEIN"/>
    <property type="match status" value="1"/>
</dbReference>
<evidence type="ECO:0000256" key="2">
    <source>
        <dbReference type="SAM" id="SignalP"/>
    </source>
</evidence>
<feature type="signal peptide" evidence="2">
    <location>
        <begin position="1"/>
        <end position="26"/>
    </location>
</feature>
<keyword evidence="1 2" id="KW-0732">Signal</keyword>
<dbReference type="Proteomes" id="UP000436181">
    <property type="component" value="Unassembled WGS sequence"/>
</dbReference>
<sequence>MKNTHRRSPIIAALSVTILAASSLTACSLKENNGQDNPNLTRLTMADNYALKHPVGKGGTQPFLDAMTASAQETGMTIDYFASGQLGKQADIPSIVRSGNADLAVIAPGYVSSTFPLSGIGDLPGFGSDSCVTAYALRDLVMPGGILYDKEMAPMKFRPLWTGSIPGYEAMSAGIDPSNPDNLRGKVLRSTGGALDRVIDQMHAAGVAMPIGDLYEALSRGTVEGTLASPISITPYGLEDVITDATDGAEQGNFTFFYGINVDTWDSLTMQQQEALTHAGEQAQQSLCETLNGSRAKSIAAMKKAGVRFHDVGQNRAQWEALNEPVKQSWINAAESTGLAGHEVMDAWESALKKHAHRATKRG</sequence>
<dbReference type="Gene3D" id="3.40.190.170">
    <property type="entry name" value="Bacterial extracellular solute-binding protein, family 7"/>
    <property type="match status" value="1"/>
</dbReference>
<accession>A0ABQ6VCW4</accession>
<gene>
    <name evidence="3" type="ORF">F8377_08445</name>
</gene>
<dbReference type="PANTHER" id="PTHR33376:SF15">
    <property type="entry name" value="BLL6794 PROTEIN"/>
    <property type="match status" value="1"/>
</dbReference>
<comment type="caution">
    <text evidence="3">The sequence shown here is derived from an EMBL/GenBank/DDBJ whole genome shotgun (WGS) entry which is preliminary data.</text>
</comment>
<evidence type="ECO:0000313" key="4">
    <source>
        <dbReference type="Proteomes" id="UP000436181"/>
    </source>
</evidence>
<organism evidence="3 4">
    <name type="scientific">Corynebacterium zhongnanshanii</name>
    <dbReference type="NCBI Taxonomy" id="2768834"/>
    <lineage>
        <taxon>Bacteria</taxon>
        <taxon>Bacillati</taxon>
        <taxon>Actinomycetota</taxon>
        <taxon>Actinomycetes</taxon>
        <taxon>Mycobacteriales</taxon>
        <taxon>Corynebacteriaceae</taxon>
        <taxon>Corynebacterium</taxon>
    </lineage>
</organism>
<dbReference type="InterPro" id="IPR018389">
    <property type="entry name" value="DctP_fam"/>
</dbReference>
<dbReference type="EMBL" id="WBZJ01000003">
    <property type="protein sequence ID" value="KAB3519923.1"/>
    <property type="molecule type" value="Genomic_DNA"/>
</dbReference>
<protein>
    <submittedName>
        <fullName evidence="3">ABC transporter substrate-binding protein</fullName>
    </submittedName>
</protein>
<feature type="chain" id="PRO_5045756392" evidence="2">
    <location>
        <begin position="27"/>
        <end position="363"/>
    </location>
</feature>
<dbReference type="PANTHER" id="PTHR33376">
    <property type="match status" value="1"/>
</dbReference>
<proteinExistence type="predicted"/>
<keyword evidence="4" id="KW-1185">Reference proteome</keyword>
<evidence type="ECO:0000313" key="3">
    <source>
        <dbReference type="EMBL" id="KAB3519923.1"/>
    </source>
</evidence>
<name>A0ABQ6VCW4_9CORY</name>
<dbReference type="Pfam" id="PF03480">
    <property type="entry name" value="DctP"/>
    <property type="match status" value="1"/>
</dbReference>
<dbReference type="CDD" id="cd13601">
    <property type="entry name" value="PBP2_TRAP_DctP1_3_4_like"/>
    <property type="match status" value="1"/>
</dbReference>
<dbReference type="RefSeq" id="WP_151844685.1">
    <property type="nucleotide sequence ID" value="NZ_WBZJ01000003.1"/>
</dbReference>
<evidence type="ECO:0000256" key="1">
    <source>
        <dbReference type="ARBA" id="ARBA00022729"/>
    </source>
</evidence>
<reference evidence="3 4" key="1">
    <citation type="submission" date="2019-10" db="EMBL/GenBank/DDBJ databases">
        <title>Corynebacterium sp novel species isolated from the respiratory tract of Marmot.</title>
        <authorList>
            <person name="Zhang G."/>
        </authorList>
    </citation>
    <scope>NUCLEOTIDE SEQUENCE [LARGE SCALE GENOMIC DNA]</scope>
    <source>
        <strain evidence="3 4">336</strain>
    </source>
</reference>